<dbReference type="OrthoDB" id="7018475at2"/>
<dbReference type="AlphaFoldDB" id="U4T240"/>
<evidence type="ECO:0000313" key="3">
    <source>
        <dbReference type="Proteomes" id="UP000016761"/>
    </source>
</evidence>
<protein>
    <submittedName>
        <fullName evidence="2">Uncharacterized protein</fullName>
    </submittedName>
</protein>
<dbReference type="EMBL" id="AUSW01000034">
    <property type="protein sequence ID" value="ERL54957.1"/>
    <property type="molecule type" value="Genomic_DNA"/>
</dbReference>
<sequence>MLIRTLKYMMVGRTTVANGKTVKVNAVEGKELVDKGYAVEVDNLDKEAEVDEKKPTKAELAKAAKAEKQAKAKADEEAEERAIAAAEDKDKAETDGKAD</sequence>
<gene>
    <name evidence="2" type="ORF">M917_2303</name>
</gene>
<keyword evidence="3" id="KW-1185">Reference proteome</keyword>
<dbReference type="PATRIC" id="fig|1354303.4.peg.2269"/>
<reference evidence="2 3" key="1">
    <citation type="journal article" date="2013" name="Genome Announc.">
        <title>Draft Genome Sequence of Psychrobacter aquaticus Strain CMS 56T, Isolated from a Cyanobacterial Mat Sample Collected from Water Bodies in the McMurdo Dry Valley Region of Antarctica.</title>
        <authorList>
            <person name="Reddy G.S."/>
            <person name="Ara S."/>
            <person name="Singh A."/>
            <person name="Kumar Pinnaka A."/>
            <person name="Shivaji S."/>
        </authorList>
    </citation>
    <scope>NUCLEOTIDE SEQUENCE [LARGE SCALE GENOMIC DNA]</scope>
    <source>
        <strain evidence="2 3">CMS 56</strain>
    </source>
</reference>
<dbReference type="RefSeq" id="WP_021814926.1">
    <property type="nucleotide sequence ID" value="NZ_AUSW01000034.1"/>
</dbReference>
<dbReference type="STRING" id="1354303.M917_2303"/>
<dbReference type="Proteomes" id="UP000016761">
    <property type="component" value="Unassembled WGS sequence"/>
</dbReference>
<proteinExistence type="predicted"/>
<comment type="caution">
    <text evidence="2">The sequence shown here is derived from an EMBL/GenBank/DDBJ whole genome shotgun (WGS) entry which is preliminary data.</text>
</comment>
<accession>U4T240</accession>
<evidence type="ECO:0000256" key="1">
    <source>
        <dbReference type="SAM" id="MobiDB-lite"/>
    </source>
</evidence>
<evidence type="ECO:0000313" key="2">
    <source>
        <dbReference type="EMBL" id="ERL54957.1"/>
    </source>
</evidence>
<feature type="region of interest" description="Disordered" evidence="1">
    <location>
        <begin position="68"/>
        <end position="99"/>
    </location>
</feature>
<name>U4T240_9GAMM</name>
<organism evidence="2 3">
    <name type="scientific">Psychrobacter aquaticus CMS 56</name>
    <dbReference type="NCBI Taxonomy" id="1354303"/>
    <lineage>
        <taxon>Bacteria</taxon>
        <taxon>Pseudomonadati</taxon>
        <taxon>Pseudomonadota</taxon>
        <taxon>Gammaproteobacteria</taxon>
        <taxon>Moraxellales</taxon>
        <taxon>Moraxellaceae</taxon>
        <taxon>Psychrobacter</taxon>
    </lineage>
</organism>